<accession>A0A7I7JUJ6</accession>
<evidence type="ECO:0000256" key="4">
    <source>
        <dbReference type="ARBA" id="ARBA00022989"/>
    </source>
</evidence>
<comment type="subcellular location">
    <subcellularLocation>
        <location evidence="1">Cell membrane</location>
        <topology evidence="1">Multi-pass membrane protein</topology>
    </subcellularLocation>
</comment>
<evidence type="ECO:0000313" key="9">
    <source>
        <dbReference type="Proteomes" id="UP000467006"/>
    </source>
</evidence>
<feature type="transmembrane region" description="Helical" evidence="6">
    <location>
        <begin position="56"/>
        <end position="79"/>
    </location>
</feature>
<evidence type="ECO:0000256" key="5">
    <source>
        <dbReference type="ARBA" id="ARBA00023136"/>
    </source>
</evidence>
<proteinExistence type="predicted"/>
<dbReference type="AlphaFoldDB" id="A0A7I7JUJ6"/>
<evidence type="ECO:0000256" key="2">
    <source>
        <dbReference type="ARBA" id="ARBA00022475"/>
    </source>
</evidence>
<feature type="transmembrane region" description="Helical" evidence="6">
    <location>
        <begin position="85"/>
        <end position="106"/>
    </location>
</feature>
<dbReference type="EMBL" id="AP022563">
    <property type="protein sequence ID" value="BBX15505.1"/>
    <property type="molecule type" value="Genomic_DNA"/>
</dbReference>
<dbReference type="NCBIfam" id="TIGR03954">
    <property type="entry name" value="integ_memb_HG"/>
    <property type="match status" value="1"/>
</dbReference>
<protein>
    <submittedName>
        <fullName evidence="8">Membrane protein</fullName>
    </submittedName>
</protein>
<evidence type="ECO:0000256" key="1">
    <source>
        <dbReference type="ARBA" id="ARBA00004651"/>
    </source>
</evidence>
<keyword evidence="9" id="KW-1185">Reference proteome</keyword>
<reference evidence="8 9" key="1">
    <citation type="journal article" date="2019" name="Emerg. Microbes Infect.">
        <title>Comprehensive subspecies identification of 175 nontuberculous mycobacteria species based on 7547 genomic profiles.</title>
        <authorList>
            <person name="Matsumoto Y."/>
            <person name="Kinjo T."/>
            <person name="Motooka D."/>
            <person name="Nabeya D."/>
            <person name="Jung N."/>
            <person name="Uechi K."/>
            <person name="Horii T."/>
            <person name="Iida T."/>
            <person name="Fujita J."/>
            <person name="Nakamura S."/>
        </authorList>
    </citation>
    <scope>NUCLEOTIDE SEQUENCE [LARGE SCALE GENOMIC DNA]</scope>
    <source>
        <strain evidence="8 9">JCM 6396</strain>
    </source>
</reference>
<gene>
    <name evidence="8" type="ORF">MDUV_03650</name>
</gene>
<keyword evidence="4 6" id="KW-1133">Transmembrane helix</keyword>
<keyword evidence="2" id="KW-1003">Cell membrane</keyword>
<dbReference type="KEGG" id="mdu:MDUV_03650"/>
<dbReference type="GO" id="GO:0005886">
    <property type="term" value="C:plasma membrane"/>
    <property type="evidence" value="ECO:0007669"/>
    <property type="project" value="UniProtKB-SubCell"/>
</dbReference>
<dbReference type="Proteomes" id="UP000467006">
    <property type="component" value="Chromosome"/>
</dbReference>
<dbReference type="PANTHER" id="PTHR40077:SF1">
    <property type="entry name" value="MEMBRANE PROTEIN"/>
    <property type="match status" value="1"/>
</dbReference>
<feature type="domain" description="DUF3817" evidence="7">
    <location>
        <begin position="20"/>
        <end position="107"/>
    </location>
</feature>
<name>A0A7I7JUJ6_9MYCO</name>
<feature type="transmembrane region" description="Helical" evidence="6">
    <location>
        <begin position="20"/>
        <end position="44"/>
    </location>
</feature>
<dbReference type="PANTHER" id="PTHR40077">
    <property type="entry name" value="MEMBRANE PROTEIN-RELATED"/>
    <property type="match status" value="1"/>
</dbReference>
<keyword evidence="3 6" id="KW-0812">Transmembrane</keyword>
<evidence type="ECO:0000256" key="6">
    <source>
        <dbReference type="SAM" id="Phobius"/>
    </source>
</evidence>
<evidence type="ECO:0000313" key="8">
    <source>
        <dbReference type="EMBL" id="BBX15505.1"/>
    </source>
</evidence>
<keyword evidence="5 6" id="KW-0472">Membrane</keyword>
<dbReference type="InterPro" id="IPR023845">
    <property type="entry name" value="DUF3817_TM"/>
</dbReference>
<sequence length="136" mass="14632">MESGRMAAMTRAFDVHSPASWFRLVAFAEALSWVGLLAGMYFKYLGSPRTEIGVKIFGPAHGAVFVAFLVAAVFTGLALRWRPGTWLLALAGSIVPLGSVIFLIWADRTGRMEPAQAEAAAPGAVVRPRRTVPETT</sequence>
<organism evidence="8 9">
    <name type="scientific">Mycolicibacterium duvalii</name>
    <dbReference type="NCBI Taxonomy" id="39688"/>
    <lineage>
        <taxon>Bacteria</taxon>
        <taxon>Bacillati</taxon>
        <taxon>Actinomycetota</taxon>
        <taxon>Actinomycetes</taxon>
        <taxon>Mycobacteriales</taxon>
        <taxon>Mycobacteriaceae</taxon>
        <taxon>Mycolicibacterium</taxon>
    </lineage>
</organism>
<evidence type="ECO:0000256" key="3">
    <source>
        <dbReference type="ARBA" id="ARBA00022692"/>
    </source>
</evidence>
<dbReference type="Pfam" id="PF12823">
    <property type="entry name" value="DUF3817"/>
    <property type="match status" value="1"/>
</dbReference>
<evidence type="ECO:0000259" key="7">
    <source>
        <dbReference type="Pfam" id="PF12823"/>
    </source>
</evidence>